<comment type="subcellular location">
    <subcellularLocation>
        <location evidence="1">Cell membrane</location>
        <topology evidence="1">Multi-pass membrane protein</topology>
    </subcellularLocation>
</comment>
<evidence type="ECO:0000256" key="5">
    <source>
        <dbReference type="ARBA" id="ARBA00022989"/>
    </source>
</evidence>
<dbReference type="STRING" id="351671.XDD1_1713"/>
<feature type="transmembrane region" description="Helical" evidence="7">
    <location>
        <begin position="20"/>
        <end position="37"/>
    </location>
</feature>
<keyword evidence="4" id="KW-0029">Amino-acid transport</keyword>
<evidence type="ECO:0000256" key="1">
    <source>
        <dbReference type="ARBA" id="ARBA00004651"/>
    </source>
</evidence>
<keyword evidence="11" id="KW-1185">Reference proteome</keyword>
<name>A0A068QQU6_9GAMM</name>
<keyword evidence="6 7" id="KW-0472">Membrane</keyword>
<dbReference type="KEGG" id="xdo:XDD1_1713"/>
<dbReference type="PANTHER" id="PTHR30086:SF20">
    <property type="entry name" value="ARGININE EXPORTER PROTEIN ARGO-RELATED"/>
    <property type="match status" value="1"/>
</dbReference>
<evidence type="ECO:0000256" key="7">
    <source>
        <dbReference type="SAM" id="Phobius"/>
    </source>
</evidence>
<dbReference type="AlphaFoldDB" id="A0A068QQU6"/>
<keyword evidence="4" id="KW-0813">Transport</keyword>
<dbReference type="PANTHER" id="PTHR30086">
    <property type="entry name" value="ARGININE EXPORTER PROTEIN ARGO"/>
    <property type="match status" value="1"/>
</dbReference>
<dbReference type="EMBL" id="FO704550">
    <property type="protein sequence ID" value="CDG17412.1"/>
    <property type="molecule type" value="Genomic_DNA"/>
</dbReference>
<dbReference type="EMBL" id="VNHN01000085">
    <property type="protein sequence ID" value="TYO98174.1"/>
    <property type="molecule type" value="Genomic_DNA"/>
</dbReference>
<evidence type="ECO:0000256" key="3">
    <source>
        <dbReference type="ARBA" id="ARBA00022692"/>
    </source>
</evidence>
<dbReference type="RefSeq" id="WP_052705661.1">
    <property type="nucleotide sequence ID" value="NZ_FO704550.1"/>
</dbReference>
<organism evidence="8 10">
    <name type="scientific">Xenorhabdus doucetiae</name>
    <dbReference type="NCBI Taxonomy" id="351671"/>
    <lineage>
        <taxon>Bacteria</taxon>
        <taxon>Pseudomonadati</taxon>
        <taxon>Pseudomonadota</taxon>
        <taxon>Gammaproteobacteria</taxon>
        <taxon>Enterobacterales</taxon>
        <taxon>Morganellaceae</taxon>
        <taxon>Xenorhabdus</taxon>
    </lineage>
</organism>
<proteinExistence type="predicted"/>
<sequence>MASHLGVSALLRSNTVIFEIIKLFGAFYLSYLAWGAFKAKPIQVKGNTENFNDNKKLIKKGLIMNLSNPKVIIFFLAFFPQFTTNNVNAIPVSLQLLCLGLLFVCIAFIVFALISYLSGFLNSAISNNPSIQTALNKITCLIFIALAVNLLISQF</sequence>
<protein>
    <submittedName>
        <fullName evidence="8">Dihydrodipicolinate reductase</fullName>
    </submittedName>
    <submittedName>
        <fullName evidence="9">Threonine/homoserine/homoserine lactone efflux protein</fullName>
    </submittedName>
</protein>
<dbReference type="Proteomes" id="UP000324170">
    <property type="component" value="Unassembled WGS sequence"/>
</dbReference>
<dbReference type="HOGENOM" id="CLU_079569_3_1_6"/>
<dbReference type="GO" id="GO:0005886">
    <property type="term" value="C:plasma membrane"/>
    <property type="evidence" value="ECO:0007669"/>
    <property type="project" value="UniProtKB-SubCell"/>
</dbReference>
<keyword evidence="5 7" id="KW-1133">Transmembrane helix</keyword>
<gene>
    <name evidence="9" type="ORF">LY16_03343</name>
    <name evidence="8" type="ORF">XDD1_1713</name>
</gene>
<keyword evidence="3 7" id="KW-0812">Transmembrane</keyword>
<dbReference type="GO" id="GO:0015171">
    <property type="term" value="F:amino acid transmembrane transporter activity"/>
    <property type="evidence" value="ECO:0007669"/>
    <property type="project" value="TreeGrafter"/>
</dbReference>
<evidence type="ECO:0000256" key="2">
    <source>
        <dbReference type="ARBA" id="ARBA00022475"/>
    </source>
</evidence>
<evidence type="ECO:0000313" key="9">
    <source>
        <dbReference type="EMBL" id="TYO98174.1"/>
    </source>
</evidence>
<accession>A0A068QQU6</accession>
<keyword evidence="2" id="KW-1003">Cell membrane</keyword>
<feature type="transmembrane region" description="Helical" evidence="7">
    <location>
        <begin position="134"/>
        <end position="152"/>
    </location>
</feature>
<feature type="transmembrane region" description="Helical" evidence="7">
    <location>
        <begin position="94"/>
        <end position="122"/>
    </location>
</feature>
<evidence type="ECO:0000313" key="8">
    <source>
        <dbReference type="EMBL" id="CDG17412.1"/>
    </source>
</evidence>
<feature type="transmembrane region" description="Helical" evidence="7">
    <location>
        <begin position="62"/>
        <end position="82"/>
    </location>
</feature>
<reference evidence="9 11" key="2">
    <citation type="submission" date="2019-07" db="EMBL/GenBank/DDBJ databases">
        <title>Genomic Encyclopedia of Type Strains, Phase I: the one thousand microbial genomes (KMG-I) project.</title>
        <authorList>
            <person name="Kyrpides N."/>
        </authorList>
    </citation>
    <scope>NUCLEOTIDE SEQUENCE [LARGE SCALE GENOMIC DNA]</scope>
    <source>
        <strain evidence="9 11">DSM 17909</strain>
    </source>
</reference>
<reference evidence="8 10" key="1">
    <citation type="submission" date="2013-07" db="EMBL/GenBank/DDBJ databases">
        <authorList>
            <person name="Genoscope - CEA"/>
        </authorList>
    </citation>
    <scope>NUCLEOTIDE SEQUENCE [LARGE SCALE GENOMIC DNA]</scope>
    <source>
        <strain evidence="8">FRM16</strain>
        <strain evidence="10">FRM16 / DSM 17909</strain>
    </source>
</reference>
<dbReference type="InterPro" id="IPR001123">
    <property type="entry name" value="LeuE-type"/>
</dbReference>
<evidence type="ECO:0000256" key="6">
    <source>
        <dbReference type="ARBA" id="ARBA00023136"/>
    </source>
</evidence>
<evidence type="ECO:0000256" key="4">
    <source>
        <dbReference type="ARBA" id="ARBA00022970"/>
    </source>
</evidence>
<evidence type="ECO:0000313" key="10">
    <source>
        <dbReference type="Proteomes" id="UP000032721"/>
    </source>
</evidence>
<evidence type="ECO:0000313" key="11">
    <source>
        <dbReference type="Proteomes" id="UP000324170"/>
    </source>
</evidence>
<dbReference type="Pfam" id="PF01810">
    <property type="entry name" value="LysE"/>
    <property type="match status" value="1"/>
</dbReference>
<dbReference type="Proteomes" id="UP000032721">
    <property type="component" value="Chromosome"/>
</dbReference>